<sequence length="167" mass="19677">KKYKPVAKKVRPLQEHLPQEYRIERHRPSGCMDSLPTLPTHPPVWAPTTRHLTRERMDNFDIGRDDFLWPEEVKLLQFIVEQHQSVFAWTEAERRRFKTEYFPPIRYPVVPHEPWADRNIPVPHAVRSKLIALLKEKIAAGVYEPSNSAYRSGWFSVVKKDGTSLRI</sequence>
<dbReference type="InParanoid" id="J0LC62"/>
<keyword evidence="2" id="KW-1185">Reference proteome</keyword>
<dbReference type="eggNOG" id="ENOG502RSH8">
    <property type="taxonomic scope" value="Eukaryota"/>
</dbReference>
<reference evidence="2" key="1">
    <citation type="journal article" date="2012" name="Science">
        <title>The Paleozoic origin of enzymatic lignin decomposition reconstructed from 31 fungal genomes.</title>
        <authorList>
            <person name="Floudas D."/>
            <person name="Binder M."/>
            <person name="Riley R."/>
            <person name="Barry K."/>
            <person name="Blanchette R.A."/>
            <person name="Henrissat B."/>
            <person name="Martinez A.T."/>
            <person name="Otillar R."/>
            <person name="Spatafora J.W."/>
            <person name="Yadav J.S."/>
            <person name="Aerts A."/>
            <person name="Benoit I."/>
            <person name="Boyd A."/>
            <person name="Carlson A."/>
            <person name="Copeland A."/>
            <person name="Coutinho P.M."/>
            <person name="de Vries R.P."/>
            <person name="Ferreira P."/>
            <person name="Findley K."/>
            <person name="Foster B."/>
            <person name="Gaskell J."/>
            <person name="Glotzer D."/>
            <person name="Gorecki P."/>
            <person name="Heitman J."/>
            <person name="Hesse C."/>
            <person name="Hori C."/>
            <person name="Igarashi K."/>
            <person name="Jurgens J.A."/>
            <person name="Kallen N."/>
            <person name="Kersten P."/>
            <person name="Kohler A."/>
            <person name="Kuees U."/>
            <person name="Kumar T.K.A."/>
            <person name="Kuo A."/>
            <person name="LaButti K."/>
            <person name="Larrondo L.F."/>
            <person name="Lindquist E."/>
            <person name="Ling A."/>
            <person name="Lombard V."/>
            <person name="Lucas S."/>
            <person name="Lundell T."/>
            <person name="Martin R."/>
            <person name="McLaughlin D.J."/>
            <person name="Morgenstern I."/>
            <person name="Morin E."/>
            <person name="Murat C."/>
            <person name="Nagy L.G."/>
            <person name="Nolan M."/>
            <person name="Ohm R.A."/>
            <person name="Patyshakuliyeva A."/>
            <person name="Rokas A."/>
            <person name="Ruiz-Duenas F.J."/>
            <person name="Sabat G."/>
            <person name="Salamov A."/>
            <person name="Samejima M."/>
            <person name="Schmutz J."/>
            <person name="Slot J.C."/>
            <person name="St John F."/>
            <person name="Stenlid J."/>
            <person name="Sun H."/>
            <person name="Sun S."/>
            <person name="Syed K."/>
            <person name="Tsang A."/>
            <person name="Wiebenga A."/>
            <person name="Young D."/>
            <person name="Pisabarro A."/>
            <person name="Eastwood D.C."/>
            <person name="Martin F."/>
            <person name="Cullen D."/>
            <person name="Grigoriev I.V."/>
            <person name="Hibbett D.S."/>
        </authorList>
    </citation>
    <scope>NUCLEOTIDE SEQUENCE [LARGE SCALE GENOMIC DNA]</scope>
    <source>
        <strain evidence="2">TFB10046</strain>
    </source>
</reference>
<evidence type="ECO:0000313" key="2">
    <source>
        <dbReference type="Proteomes" id="UP000006514"/>
    </source>
</evidence>
<feature type="non-terminal residue" evidence="1">
    <location>
        <position position="1"/>
    </location>
</feature>
<dbReference type="OMA" id="PHTPWVQ"/>
<dbReference type="InterPro" id="IPR043502">
    <property type="entry name" value="DNA/RNA_pol_sf"/>
</dbReference>
<dbReference type="AlphaFoldDB" id="J0LC62"/>
<dbReference type="KEGG" id="adl:AURDEDRAFT_29698"/>
<evidence type="ECO:0000313" key="1">
    <source>
        <dbReference type="EMBL" id="EJD34065.1"/>
    </source>
</evidence>
<evidence type="ECO:0008006" key="3">
    <source>
        <dbReference type="Google" id="ProtNLM"/>
    </source>
</evidence>
<proteinExistence type="predicted"/>
<organism evidence="1 2">
    <name type="scientific">Auricularia subglabra (strain TFB-10046 / SS5)</name>
    <name type="common">White-rot fungus</name>
    <name type="synonym">Auricularia delicata (strain TFB10046)</name>
    <dbReference type="NCBI Taxonomy" id="717982"/>
    <lineage>
        <taxon>Eukaryota</taxon>
        <taxon>Fungi</taxon>
        <taxon>Dikarya</taxon>
        <taxon>Basidiomycota</taxon>
        <taxon>Agaricomycotina</taxon>
        <taxon>Agaricomycetes</taxon>
        <taxon>Auriculariales</taxon>
        <taxon>Auriculariaceae</taxon>
        <taxon>Auricularia</taxon>
    </lineage>
</organism>
<gene>
    <name evidence="1" type="ORF">AURDEDRAFT_29698</name>
</gene>
<feature type="non-terminal residue" evidence="1">
    <location>
        <position position="167"/>
    </location>
</feature>
<name>J0LC62_AURST</name>
<protein>
    <recommendedName>
        <fullName evidence="3">DNA/RNA polymerase</fullName>
    </recommendedName>
</protein>
<dbReference type="Proteomes" id="UP000006514">
    <property type="component" value="Unassembled WGS sequence"/>
</dbReference>
<accession>J0LC62</accession>
<dbReference type="OrthoDB" id="5599163at2759"/>
<dbReference type="SUPFAM" id="SSF56672">
    <property type="entry name" value="DNA/RNA polymerases"/>
    <property type="match status" value="1"/>
</dbReference>
<dbReference type="EMBL" id="JH688013">
    <property type="protein sequence ID" value="EJD34065.1"/>
    <property type="molecule type" value="Genomic_DNA"/>
</dbReference>